<protein>
    <submittedName>
        <fullName evidence="4 5">Transferase</fullName>
        <ecNumber evidence="4">2.3.1.-</ecNumber>
    </submittedName>
</protein>
<dbReference type="EC" id="2.3.1.-" evidence="4"/>
<dbReference type="Gene3D" id="3.30.559.10">
    <property type="entry name" value="Chloramphenicol acetyltransferase-like domain"/>
    <property type="match status" value="1"/>
</dbReference>
<evidence type="ECO:0000313" key="5">
    <source>
        <dbReference type="EMBL" id="OTG02636.1"/>
    </source>
</evidence>
<dbReference type="Pfam" id="PF02458">
    <property type="entry name" value="Transferase"/>
    <property type="match status" value="1"/>
</dbReference>
<keyword evidence="3 4" id="KW-0012">Acyltransferase</keyword>
<sequence>MSYIHTPIISSMKLHRVNTITAMKLEIQSRKLIKPSVSTPLTLRHYKISLIDEFAPTMNLPLVLFFPPSLDNNPTLIVQLEELLKKTLTNLYPLADRYMEDTHTVDCNNQGVEFIQARPDITIQELLIKKTNLHLVNELIPSKLLASDLNNAMLATQVTTFQCGGLALGVSSAHRIGDVSTMITFLNQWATLTRKDTKLGFGGIDFTSSSMFPAQGLLPLGGWEGRGIPPPQM</sequence>
<evidence type="ECO:0000313" key="4">
    <source>
        <dbReference type="EMBL" id="KAF5774738.1"/>
    </source>
</evidence>
<name>A0A251SWH8_HELAN</name>
<dbReference type="EMBL" id="CM007902">
    <property type="protein sequence ID" value="OTG02636.1"/>
    <property type="molecule type" value="Genomic_DNA"/>
</dbReference>
<dbReference type="InterPro" id="IPR023213">
    <property type="entry name" value="CAT-like_dom_sf"/>
</dbReference>
<dbReference type="GO" id="GO:0016746">
    <property type="term" value="F:acyltransferase activity"/>
    <property type="evidence" value="ECO:0007669"/>
    <property type="project" value="UniProtKB-KW"/>
</dbReference>
<evidence type="ECO:0000256" key="2">
    <source>
        <dbReference type="ARBA" id="ARBA00022679"/>
    </source>
</evidence>
<dbReference type="Proteomes" id="UP000215914">
    <property type="component" value="Chromosome 13"/>
</dbReference>
<organism evidence="5 6">
    <name type="scientific">Helianthus annuus</name>
    <name type="common">Common sunflower</name>
    <dbReference type="NCBI Taxonomy" id="4232"/>
    <lineage>
        <taxon>Eukaryota</taxon>
        <taxon>Viridiplantae</taxon>
        <taxon>Streptophyta</taxon>
        <taxon>Embryophyta</taxon>
        <taxon>Tracheophyta</taxon>
        <taxon>Spermatophyta</taxon>
        <taxon>Magnoliopsida</taxon>
        <taxon>eudicotyledons</taxon>
        <taxon>Gunneridae</taxon>
        <taxon>Pentapetalae</taxon>
        <taxon>asterids</taxon>
        <taxon>campanulids</taxon>
        <taxon>Asterales</taxon>
        <taxon>Asteraceae</taxon>
        <taxon>Asteroideae</taxon>
        <taxon>Heliantheae alliance</taxon>
        <taxon>Heliantheae</taxon>
        <taxon>Helianthus</taxon>
    </lineage>
</organism>
<dbReference type="EMBL" id="MNCJ02000328">
    <property type="protein sequence ID" value="KAF5774738.1"/>
    <property type="molecule type" value="Genomic_DNA"/>
</dbReference>
<keyword evidence="6" id="KW-1185">Reference proteome</keyword>
<evidence type="ECO:0000313" key="6">
    <source>
        <dbReference type="Proteomes" id="UP000215914"/>
    </source>
</evidence>
<dbReference type="Gramene" id="mRNA:HanXRQr2_Chr13g0604101">
    <property type="protein sequence ID" value="CDS:HanXRQr2_Chr13g0604101.1"/>
    <property type="gene ID" value="HanXRQr2_Chr13g0604101"/>
</dbReference>
<evidence type="ECO:0000256" key="3">
    <source>
        <dbReference type="ARBA" id="ARBA00023315"/>
    </source>
</evidence>
<evidence type="ECO:0000256" key="1">
    <source>
        <dbReference type="ARBA" id="ARBA00009861"/>
    </source>
</evidence>
<reference evidence="5" key="2">
    <citation type="submission" date="2017-02" db="EMBL/GenBank/DDBJ databases">
        <title>Sunflower complete genome.</title>
        <authorList>
            <person name="Langlade N."/>
            <person name="Munos S."/>
        </authorList>
    </citation>
    <scope>NUCLEOTIDE SEQUENCE [LARGE SCALE GENOMIC DNA]</scope>
    <source>
        <tissue evidence="5">Leaves</tissue>
    </source>
</reference>
<dbReference type="OMA" id="THIYLVA"/>
<reference evidence="4" key="3">
    <citation type="submission" date="2020-06" db="EMBL/GenBank/DDBJ databases">
        <title>Helianthus annuus Genome sequencing and assembly Release 2.</title>
        <authorList>
            <person name="Gouzy J."/>
            <person name="Langlade N."/>
            <person name="Munos S."/>
        </authorList>
    </citation>
    <scope>NUCLEOTIDE SEQUENCE</scope>
    <source>
        <tissue evidence="4">Leaves</tissue>
    </source>
</reference>
<accession>A0A251SWH8</accession>
<keyword evidence="2 5" id="KW-0808">Transferase</keyword>
<comment type="similarity">
    <text evidence="1">Belongs to the plant acyltransferase family.</text>
</comment>
<dbReference type="PANTHER" id="PTHR31623">
    <property type="entry name" value="F21J9.9"/>
    <property type="match status" value="1"/>
</dbReference>
<proteinExistence type="inferred from homology"/>
<dbReference type="AlphaFoldDB" id="A0A251SWH8"/>
<dbReference type="PANTHER" id="PTHR31623:SF70">
    <property type="entry name" value="TRANSFERASE, CHLORAMPHENICOL ACETYLTRANSFERASE-LIKE DOMAIN PROTEIN"/>
    <property type="match status" value="1"/>
</dbReference>
<reference evidence="4 6" key="1">
    <citation type="journal article" date="2017" name="Nature">
        <title>The sunflower genome provides insights into oil metabolism, flowering and Asterid evolution.</title>
        <authorList>
            <person name="Badouin H."/>
            <person name="Gouzy J."/>
            <person name="Grassa C.J."/>
            <person name="Murat F."/>
            <person name="Staton S.E."/>
            <person name="Cottret L."/>
            <person name="Lelandais-Briere C."/>
            <person name="Owens G.L."/>
            <person name="Carrere S."/>
            <person name="Mayjonade B."/>
            <person name="Legrand L."/>
            <person name="Gill N."/>
            <person name="Kane N.C."/>
            <person name="Bowers J.E."/>
            <person name="Hubner S."/>
            <person name="Bellec A."/>
            <person name="Berard A."/>
            <person name="Berges H."/>
            <person name="Blanchet N."/>
            <person name="Boniface M.C."/>
            <person name="Brunel D."/>
            <person name="Catrice O."/>
            <person name="Chaidir N."/>
            <person name="Claudel C."/>
            <person name="Donnadieu C."/>
            <person name="Faraut T."/>
            <person name="Fievet G."/>
            <person name="Helmstetter N."/>
            <person name="King M."/>
            <person name="Knapp S.J."/>
            <person name="Lai Z."/>
            <person name="Le Paslier M.C."/>
            <person name="Lippi Y."/>
            <person name="Lorenzon L."/>
            <person name="Mandel J.R."/>
            <person name="Marage G."/>
            <person name="Marchand G."/>
            <person name="Marquand E."/>
            <person name="Bret-Mestries E."/>
            <person name="Morien E."/>
            <person name="Nambeesan S."/>
            <person name="Nguyen T."/>
            <person name="Pegot-Espagnet P."/>
            <person name="Pouilly N."/>
            <person name="Raftis F."/>
            <person name="Sallet E."/>
            <person name="Schiex T."/>
            <person name="Thomas J."/>
            <person name="Vandecasteele C."/>
            <person name="Vares D."/>
            <person name="Vear F."/>
            <person name="Vautrin S."/>
            <person name="Crespi M."/>
            <person name="Mangin B."/>
            <person name="Burke J.M."/>
            <person name="Salse J."/>
            <person name="Munos S."/>
            <person name="Vincourt P."/>
            <person name="Rieseberg L.H."/>
            <person name="Langlade N.B."/>
        </authorList>
    </citation>
    <scope>NUCLEOTIDE SEQUENCE [LARGE SCALE GENOMIC DNA]</scope>
    <source>
        <strain evidence="6">cv. SF193</strain>
        <tissue evidence="4">Leaves</tissue>
    </source>
</reference>
<dbReference type="InParanoid" id="A0A251SWH8"/>
<gene>
    <name evidence="5" type="ORF">HannXRQ_Chr13g0415301</name>
    <name evidence="4" type="ORF">HanXRQr2_Chr13g0604101</name>
</gene>